<reference evidence="5 6" key="1">
    <citation type="submission" date="2019-04" db="EMBL/GenBank/DDBJ databases">
        <authorList>
            <consortium name="Wellcome Sanger Institute Data Sharing"/>
        </authorList>
    </citation>
    <scope>NUCLEOTIDE SEQUENCE [LARGE SCALE GENOMIC DNA]</scope>
</reference>
<sequence>MNQGIGETMEDQVIESRQEDDVPTAKIEHQEVRKNMENTDIGLRMTDHKMREKNEDQIDEARMENQMFKMKMGQQGTEAGMVDANTGVQGAETCIVGPLQELLQCDARTTTDFSECDQTASLSATCEVTTVNTSAVVDLLLSQEVTGHEQSVKDIPSWESDGNGVKWHEAGQWVGEKMPVEEQLKERGKNDQVETEGWELNQGVLGVSGHGGKIKDINEEQLEDPRGPAWEPEPPVSQVYMPEECWAARPSLECKEVELQEGPGASQRMATSTQLGKENWLQYKETTQGKEHWSGEPQNVQTGERELIEIDNASFTGEEETVTDIQERSVGVDEETSSGIHTPPGQAKHTLLLTKGTDSPEFSERSPGCLSISLTGLGEPPSPSPGFEEVLEYDKGMNSDLKVFSTTLKVQPGLGNQANEDRKQRVHKVSLVNTGEPVAARGSGTAEEPCTVDGAGLHDADSVSQASVGRWQVQVVEESFDYEEEDAEPRFSSCSSSVSSHSYLDTQHLPSLVALQDSAPVTVSADEPRSPSNGSWLSEVSKVHAGLECVPGGRDWVERLAPEGERMSEWCINTGWDSQLPTDSSLSPIPEDSPHSGVFKATFVELLPSPTSPDPDSPYDMDILVDTLKSLDSPLRHRVPRHSGIAASVFNSLPPIVEDAPAPDPKRPGSEALNGTAGLPADLGLGLSLSKERLTPLEMLKWKQEQDILEPRGRSLSLPLQPAPNGGVIPRSPDASSPDGGPPAHSLSRLEGSLLFSSYRSERPVENGQTPAQRPLSRTQSLPESSPTQERFGLRETSSRMERLSFLVSPAGSLTGVPELSRISVPPPRDLSPLGEMGHLPTSPPGSLGLHRSLSSDGALGTPLLNDLRRGPQSGGIAQPERSAVPKYRAFPDAYLTKEKEHGKMNPRPGKLYIYDQPGLMGQRIEVHSDVIDATPWELPETISIRVVRGGWVLYEKPNFKGEKIALDEGDIELTYPFGPPEERQDNGLENGLEKGEEGEQKEESPSERKFVIGSLRRAVRDYSVPDISLFPEENAEGKKVIFRDTSEDARIFGFPIRANSIIINAGLWLVFAQPFFEGAPRVLEVGGYPNPASWGVSEPFVGSLHPLKIGEPTVEFPNEPKLIIYEKPYFTGKSREIYTNTRDFITRMDRKQGAFMYSAGSIQVVGGCWVGYEKEGFRGHQYLLEEGEYHDWRVWGGCDSELRSVRLIRADVSEPMLVLFEMPEEEEAVEEAEKKTFEVTEAIPDVELFGFRTTTSSIHVLSGAWIAYSHVDFSGNQYVLEKGFYNCCADWGGKDNRICSLQPIRKAPGENTSFKHEVLLYSEPNFQGTCLLCEKNLPSLPDTFNVKSCRVLGGSWAVYEDSQFSGNLYVLSEGDYPNLVSMGCPSSCSLRSLKTIPLVFTVPSISLFGLECFEGREVTVDKEVLNLTSEGFNNDIMSVRVDRGCWVLCEHNYHRGHQILLEPMEISNWPKYSQLPTIGSMYPVRQKRCFFRIRNKERGHFLSIQGGVEETKSGRVVVTEQVEGFSDIWFFQDGVIKNKLAPSMSLQVMGNVEVGSKVVLWSETRMPIQMWSTSESGPISSLTFPGLVLDIKGGKTYDRDHVVVWEQSDERPSQQWKLEVL</sequence>
<dbReference type="Pfam" id="PF00030">
    <property type="entry name" value="Crystall"/>
    <property type="match status" value="6"/>
</dbReference>
<dbReference type="PROSITE" id="PS50915">
    <property type="entry name" value="CRYSTALLIN_BETA_GAMMA"/>
    <property type="match status" value="7"/>
</dbReference>
<feature type="compositionally biased region" description="Basic and acidic residues" evidence="3">
    <location>
        <begin position="981"/>
        <end position="1009"/>
    </location>
</feature>
<organism evidence="5 6">
    <name type="scientific">Scleropages formosus</name>
    <name type="common">Asian bonytongue</name>
    <name type="synonym">Osteoglossum formosum</name>
    <dbReference type="NCBI Taxonomy" id="113540"/>
    <lineage>
        <taxon>Eukaryota</taxon>
        <taxon>Metazoa</taxon>
        <taxon>Chordata</taxon>
        <taxon>Craniata</taxon>
        <taxon>Vertebrata</taxon>
        <taxon>Euteleostomi</taxon>
        <taxon>Actinopterygii</taxon>
        <taxon>Neopterygii</taxon>
        <taxon>Teleostei</taxon>
        <taxon>Osteoglossocephala</taxon>
        <taxon>Osteoglossomorpha</taxon>
        <taxon>Osteoglossiformes</taxon>
        <taxon>Osteoglossidae</taxon>
        <taxon>Scleropages</taxon>
    </lineage>
</organism>
<evidence type="ECO:0000313" key="5">
    <source>
        <dbReference type="Ensembl" id="ENSSFOP00015039473.1"/>
    </source>
</evidence>
<protein>
    <submittedName>
        <fullName evidence="5">PR domain containing 1b, with ZNF domain</fullName>
    </submittedName>
</protein>
<dbReference type="Gene3D" id="2.60.20.10">
    <property type="entry name" value="Crystallins"/>
    <property type="match status" value="6"/>
</dbReference>
<keyword evidence="2" id="KW-0677">Repeat</keyword>
<evidence type="ECO:0000256" key="1">
    <source>
        <dbReference type="ARBA" id="ARBA00009646"/>
    </source>
</evidence>
<dbReference type="Gene3D" id="2.80.10.50">
    <property type="match status" value="1"/>
</dbReference>
<feature type="region of interest" description="Disordered" evidence="3">
    <location>
        <begin position="713"/>
        <end position="748"/>
    </location>
</feature>
<comment type="similarity">
    <text evidence="1">Belongs to the beta/gamma-crystallin family.</text>
</comment>
<evidence type="ECO:0000256" key="2">
    <source>
        <dbReference type="ARBA" id="ARBA00022737"/>
    </source>
</evidence>
<dbReference type="InterPro" id="IPR035992">
    <property type="entry name" value="Ricin_B-like_lectins"/>
</dbReference>
<dbReference type="InterPro" id="IPR000772">
    <property type="entry name" value="Ricin_B_lectin"/>
</dbReference>
<gene>
    <name evidence="5" type="primary">crybg2</name>
</gene>
<dbReference type="Pfam" id="PF00652">
    <property type="entry name" value="Ricin_B_lectin"/>
    <property type="match status" value="1"/>
</dbReference>
<feature type="domain" description="Beta/gamma crystallin 'Greek key'" evidence="4">
    <location>
        <begin position="950"/>
        <end position="993"/>
    </location>
</feature>
<dbReference type="SMART" id="SM00458">
    <property type="entry name" value="RICIN"/>
    <property type="match status" value="1"/>
</dbReference>
<name>A0A8C9V9Z8_SCLFO</name>
<dbReference type="Proteomes" id="UP000694397">
    <property type="component" value="Chromosome 23"/>
</dbReference>
<dbReference type="InterPro" id="IPR050252">
    <property type="entry name" value="Beta/Gamma-Crystallin"/>
</dbReference>
<feature type="region of interest" description="Disordered" evidence="3">
    <location>
        <begin position="761"/>
        <end position="799"/>
    </location>
</feature>
<dbReference type="PROSITE" id="PS50231">
    <property type="entry name" value="RICIN_B_LECTIN"/>
    <property type="match status" value="1"/>
</dbReference>
<dbReference type="GeneTree" id="ENSGT00940000157740"/>
<evidence type="ECO:0000313" key="6">
    <source>
        <dbReference type="Proteomes" id="UP000694397"/>
    </source>
</evidence>
<reference evidence="5" key="3">
    <citation type="submission" date="2025-09" db="UniProtKB">
        <authorList>
            <consortium name="Ensembl"/>
        </authorList>
    </citation>
    <scope>IDENTIFICATION</scope>
</reference>
<evidence type="ECO:0000259" key="4">
    <source>
        <dbReference type="PROSITE" id="PS50915"/>
    </source>
</evidence>
<reference evidence="5" key="2">
    <citation type="submission" date="2025-08" db="UniProtKB">
        <authorList>
            <consortium name="Ensembl"/>
        </authorList>
    </citation>
    <scope>IDENTIFICATION</scope>
</reference>
<dbReference type="SUPFAM" id="SSF50370">
    <property type="entry name" value="Ricin B-like lectins"/>
    <property type="match status" value="1"/>
</dbReference>
<dbReference type="InterPro" id="IPR011024">
    <property type="entry name" value="G_crystallin-like"/>
</dbReference>
<feature type="region of interest" description="Disordered" evidence="3">
    <location>
        <begin position="655"/>
        <end position="679"/>
    </location>
</feature>
<keyword evidence="6" id="KW-1185">Reference proteome</keyword>
<feature type="compositionally biased region" description="Polar residues" evidence="3">
    <location>
        <begin position="767"/>
        <end position="789"/>
    </location>
</feature>
<feature type="domain" description="Beta/gamma crystallin 'Greek key'" evidence="4">
    <location>
        <begin position="1264"/>
        <end position="1306"/>
    </location>
</feature>
<proteinExistence type="inferred from homology"/>
<feature type="domain" description="Beta/gamma crystallin 'Greek key'" evidence="4">
    <location>
        <begin position="1121"/>
        <end position="1167"/>
    </location>
</feature>
<feature type="domain" description="Beta/gamma crystallin 'Greek key'" evidence="4">
    <location>
        <begin position="910"/>
        <end position="949"/>
    </location>
</feature>
<dbReference type="SMART" id="SM00247">
    <property type="entry name" value="XTALbg"/>
    <property type="match status" value="6"/>
</dbReference>
<dbReference type="SUPFAM" id="SSF49695">
    <property type="entry name" value="gamma-Crystallin-like"/>
    <property type="match status" value="3"/>
</dbReference>
<feature type="domain" description="Beta/gamma crystallin 'Greek key'" evidence="4">
    <location>
        <begin position="1168"/>
        <end position="1210"/>
    </location>
</feature>
<feature type="domain" description="Beta/gamma crystallin 'Greek key'" evidence="4">
    <location>
        <begin position="1317"/>
        <end position="1354"/>
    </location>
</feature>
<dbReference type="InterPro" id="IPR001064">
    <property type="entry name" value="Beta/gamma_crystallin"/>
</dbReference>
<evidence type="ECO:0000256" key="3">
    <source>
        <dbReference type="SAM" id="MobiDB-lite"/>
    </source>
</evidence>
<feature type="region of interest" description="Disordered" evidence="3">
    <location>
        <begin position="1"/>
        <end position="22"/>
    </location>
</feature>
<feature type="region of interest" description="Disordered" evidence="3">
    <location>
        <begin position="977"/>
        <end position="1009"/>
    </location>
</feature>
<feature type="region of interest" description="Disordered" evidence="3">
    <location>
        <begin position="313"/>
        <end position="350"/>
    </location>
</feature>
<dbReference type="PANTHER" id="PTHR11818:SF50">
    <property type="entry name" value="BETA_GAMMA CRYSTALLIN DOMAIN-CONTAINING PROTEIN 2"/>
    <property type="match status" value="1"/>
</dbReference>
<dbReference type="PANTHER" id="PTHR11818">
    <property type="entry name" value="BETA/GAMMA CRYSTALLIN"/>
    <property type="match status" value="1"/>
</dbReference>
<accession>A0A8C9V9Z8</accession>
<feature type="compositionally biased region" description="Low complexity" evidence="3">
    <location>
        <begin position="732"/>
        <end position="744"/>
    </location>
</feature>
<dbReference type="OrthoDB" id="8823304at2759"/>
<dbReference type="Ensembl" id="ENSSFOT00015055319.1">
    <property type="protein sequence ID" value="ENSSFOP00015039473.1"/>
    <property type="gene ID" value="ENSSFOG00015021854.2"/>
</dbReference>
<feature type="domain" description="Beta/gamma crystallin 'Greek key'" evidence="4">
    <location>
        <begin position="1355"/>
        <end position="1398"/>
    </location>
</feature>
<feature type="region of interest" description="Disordered" evidence="3">
    <location>
        <begin position="816"/>
        <end position="883"/>
    </location>
</feature>